<comment type="similarity">
    <text evidence="1">Belongs to the cytochrome P450 family.</text>
</comment>
<accession>A0A1E5W6C4</accession>
<dbReference type="GO" id="GO:0016491">
    <property type="term" value="F:oxidoreductase activity"/>
    <property type="evidence" value="ECO:0007669"/>
    <property type="project" value="UniProtKB-KW"/>
</dbReference>
<dbReference type="PANTHER" id="PTHR47944">
    <property type="entry name" value="CYTOCHROME P450 98A9"/>
    <property type="match status" value="1"/>
</dbReference>
<keyword evidence="5" id="KW-0408">Iron</keyword>
<evidence type="ECO:0000313" key="7">
    <source>
        <dbReference type="Proteomes" id="UP000095767"/>
    </source>
</evidence>
<evidence type="ECO:0000313" key="6">
    <source>
        <dbReference type="EMBL" id="OEL32944.1"/>
    </source>
</evidence>
<evidence type="ECO:0000256" key="3">
    <source>
        <dbReference type="ARBA" id="ARBA00022723"/>
    </source>
</evidence>
<dbReference type="PANTHER" id="PTHR47944:SF7">
    <property type="entry name" value="OS09G0264400 PROTEIN"/>
    <property type="match status" value="1"/>
</dbReference>
<name>A0A1E5W6C4_9POAL</name>
<dbReference type="GO" id="GO:0046872">
    <property type="term" value="F:metal ion binding"/>
    <property type="evidence" value="ECO:0007669"/>
    <property type="project" value="UniProtKB-KW"/>
</dbReference>
<proteinExistence type="inferred from homology"/>
<evidence type="ECO:0000256" key="1">
    <source>
        <dbReference type="ARBA" id="ARBA00010617"/>
    </source>
</evidence>
<dbReference type="STRING" id="888268.A0A1E5W6C4"/>
<dbReference type="Proteomes" id="UP000095767">
    <property type="component" value="Unassembled WGS sequence"/>
</dbReference>
<evidence type="ECO:0000256" key="5">
    <source>
        <dbReference type="ARBA" id="ARBA00023004"/>
    </source>
</evidence>
<keyword evidence="2" id="KW-0349">Heme</keyword>
<sequence>MIRQADVPWVQPGLKVILLTIANLVHCFTWRLPDSMTLEQLSMEETFLLAMPRKVPLEAVIEPKACGSLVYM</sequence>
<reference evidence="6 7" key="1">
    <citation type="submission" date="2016-09" db="EMBL/GenBank/DDBJ databases">
        <title>The draft genome of Dichanthelium oligosanthes: A C3 panicoid grass species.</title>
        <authorList>
            <person name="Studer A.J."/>
            <person name="Schnable J.C."/>
            <person name="Brutnell T.P."/>
        </authorList>
    </citation>
    <scope>NUCLEOTIDE SEQUENCE [LARGE SCALE GENOMIC DNA]</scope>
    <source>
        <strain evidence="7">cv. Kellogg 1175</strain>
        <tissue evidence="6">Leaf</tissue>
    </source>
</reference>
<evidence type="ECO:0000256" key="4">
    <source>
        <dbReference type="ARBA" id="ARBA00023002"/>
    </source>
</evidence>
<keyword evidence="4" id="KW-0560">Oxidoreductase</keyword>
<dbReference type="OrthoDB" id="686577at2759"/>
<evidence type="ECO:0000256" key="2">
    <source>
        <dbReference type="ARBA" id="ARBA00022617"/>
    </source>
</evidence>
<keyword evidence="7" id="KW-1185">Reference proteome</keyword>
<comment type="caution">
    <text evidence="6">The sequence shown here is derived from an EMBL/GenBank/DDBJ whole genome shotgun (WGS) entry which is preliminary data.</text>
</comment>
<keyword evidence="3" id="KW-0479">Metal-binding</keyword>
<protein>
    <submittedName>
        <fullName evidence="6">Uncharacterized protein</fullName>
    </submittedName>
</protein>
<organism evidence="6 7">
    <name type="scientific">Dichanthelium oligosanthes</name>
    <dbReference type="NCBI Taxonomy" id="888268"/>
    <lineage>
        <taxon>Eukaryota</taxon>
        <taxon>Viridiplantae</taxon>
        <taxon>Streptophyta</taxon>
        <taxon>Embryophyta</taxon>
        <taxon>Tracheophyta</taxon>
        <taxon>Spermatophyta</taxon>
        <taxon>Magnoliopsida</taxon>
        <taxon>Liliopsida</taxon>
        <taxon>Poales</taxon>
        <taxon>Poaceae</taxon>
        <taxon>PACMAD clade</taxon>
        <taxon>Panicoideae</taxon>
        <taxon>Panicodae</taxon>
        <taxon>Paniceae</taxon>
        <taxon>Dichantheliinae</taxon>
        <taxon>Dichanthelium</taxon>
    </lineage>
</organism>
<dbReference type="EMBL" id="LWDX02020138">
    <property type="protein sequence ID" value="OEL32944.1"/>
    <property type="molecule type" value="Genomic_DNA"/>
</dbReference>
<dbReference type="AlphaFoldDB" id="A0A1E5W6C4"/>
<gene>
    <name evidence="6" type="ORF">BAE44_0006035</name>
</gene>